<keyword evidence="2" id="KW-0678">Repressor</keyword>
<evidence type="ECO:0000313" key="8">
    <source>
        <dbReference type="Ensembl" id="ENSEBUP00000002263.1"/>
    </source>
</evidence>
<dbReference type="PANTHER" id="PTHR35346:SF1">
    <property type="entry name" value="BEN DOMAIN-CONTAINING PROTEIN 6"/>
    <property type="match status" value="1"/>
</dbReference>
<dbReference type="Pfam" id="PF10523">
    <property type="entry name" value="BEN"/>
    <property type="match status" value="1"/>
</dbReference>
<dbReference type="SMART" id="SM01025">
    <property type="entry name" value="BEN"/>
    <property type="match status" value="1"/>
</dbReference>
<feature type="coiled-coil region" evidence="6">
    <location>
        <begin position="26"/>
        <end position="53"/>
    </location>
</feature>
<dbReference type="GO" id="GO:0005634">
    <property type="term" value="C:nucleus"/>
    <property type="evidence" value="ECO:0007669"/>
    <property type="project" value="UniProtKB-SubCell"/>
</dbReference>
<dbReference type="PANTHER" id="PTHR35346">
    <property type="entry name" value="BEN DOMAIN-CONTAINING PROTEIN 6"/>
    <property type="match status" value="1"/>
</dbReference>
<feature type="domain" description="BEN" evidence="7">
    <location>
        <begin position="92"/>
        <end position="187"/>
    </location>
</feature>
<evidence type="ECO:0000256" key="3">
    <source>
        <dbReference type="ARBA" id="ARBA00023015"/>
    </source>
</evidence>
<dbReference type="GO" id="GO:0045746">
    <property type="term" value="P:negative regulation of Notch signaling pathway"/>
    <property type="evidence" value="ECO:0007669"/>
    <property type="project" value="InterPro"/>
</dbReference>
<name>A0A8C4NCI3_EPTBU</name>
<comment type="subcellular location">
    <subcellularLocation>
        <location evidence="1">Nucleus</location>
    </subcellularLocation>
</comment>
<evidence type="ECO:0000256" key="2">
    <source>
        <dbReference type="ARBA" id="ARBA00022491"/>
    </source>
</evidence>
<dbReference type="InterPro" id="IPR037496">
    <property type="entry name" value="BEND6-like"/>
</dbReference>
<sequence length="194" mass="22166">MKKQIWKKIRMRNIERIRKRRPANTNNHLIQKMDGLEKKIEMLTSEIQALRKEFSHFGNNITSVESDPSLPSTAQALTFAGHEQNFSSAELAPGVIIGVAELRNCRRSNYQRFTRDLMSVIFTEEDMAKCSVLGKRGVAGRGAAQRPPLPYDKVQAIIYHVQEQFFINPSLIRQAMASKLSDVRKSLQKRHSVT</sequence>
<keyword evidence="3" id="KW-0805">Transcription regulation</keyword>
<dbReference type="Ensembl" id="ENSEBUT00000002613.1">
    <property type="protein sequence ID" value="ENSEBUP00000002263.1"/>
    <property type="gene ID" value="ENSEBUG00000001774.1"/>
</dbReference>
<keyword evidence="4" id="KW-0804">Transcription</keyword>
<dbReference type="GO" id="GO:0003677">
    <property type="term" value="F:DNA binding"/>
    <property type="evidence" value="ECO:0007669"/>
    <property type="project" value="InterPro"/>
</dbReference>
<evidence type="ECO:0000256" key="5">
    <source>
        <dbReference type="ARBA" id="ARBA00023242"/>
    </source>
</evidence>
<dbReference type="GO" id="GO:0045666">
    <property type="term" value="P:positive regulation of neuron differentiation"/>
    <property type="evidence" value="ECO:0007669"/>
    <property type="project" value="InterPro"/>
</dbReference>
<evidence type="ECO:0000256" key="4">
    <source>
        <dbReference type="ARBA" id="ARBA00023163"/>
    </source>
</evidence>
<evidence type="ECO:0000256" key="6">
    <source>
        <dbReference type="SAM" id="Coils"/>
    </source>
</evidence>
<evidence type="ECO:0000259" key="7">
    <source>
        <dbReference type="PROSITE" id="PS51457"/>
    </source>
</evidence>
<accession>A0A8C4NCI3</accession>
<keyword evidence="9" id="KW-1185">Reference proteome</keyword>
<proteinExistence type="predicted"/>
<keyword evidence="6" id="KW-0175">Coiled coil</keyword>
<evidence type="ECO:0000313" key="9">
    <source>
        <dbReference type="Proteomes" id="UP000694388"/>
    </source>
</evidence>
<reference evidence="8" key="1">
    <citation type="submission" date="2025-08" db="UniProtKB">
        <authorList>
            <consortium name="Ensembl"/>
        </authorList>
    </citation>
    <scope>IDENTIFICATION</scope>
</reference>
<dbReference type="Proteomes" id="UP000694388">
    <property type="component" value="Unplaced"/>
</dbReference>
<evidence type="ECO:0000256" key="1">
    <source>
        <dbReference type="ARBA" id="ARBA00004123"/>
    </source>
</evidence>
<dbReference type="AlphaFoldDB" id="A0A8C4NCI3"/>
<organism evidence="8 9">
    <name type="scientific">Eptatretus burgeri</name>
    <name type="common">Inshore hagfish</name>
    <dbReference type="NCBI Taxonomy" id="7764"/>
    <lineage>
        <taxon>Eukaryota</taxon>
        <taxon>Metazoa</taxon>
        <taxon>Chordata</taxon>
        <taxon>Craniata</taxon>
        <taxon>Vertebrata</taxon>
        <taxon>Cyclostomata</taxon>
        <taxon>Myxini</taxon>
        <taxon>Myxiniformes</taxon>
        <taxon>Myxinidae</taxon>
        <taxon>Eptatretinae</taxon>
        <taxon>Eptatretus</taxon>
    </lineage>
</organism>
<dbReference type="GO" id="GO:0003714">
    <property type="term" value="F:transcription corepressor activity"/>
    <property type="evidence" value="ECO:0007669"/>
    <property type="project" value="InterPro"/>
</dbReference>
<reference evidence="8" key="2">
    <citation type="submission" date="2025-09" db="UniProtKB">
        <authorList>
            <consortium name="Ensembl"/>
        </authorList>
    </citation>
    <scope>IDENTIFICATION</scope>
</reference>
<protein>
    <recommendedName>
        <fullName evidence="7">BEN domain-containing protein</fullName>
    </recommendedName>
</protein>
<dbReference type="Gene3D" id="1.10.10.2590">
    <property type="entry name" value="BEN domain"/>
    <property type="match status" value="1"/>
</dbReference>
<dbReference type="PROSITE" id="PS51457">
    <property type="entry name" value="BEN"/>
    <property type="match status" value="1"/>
</dbReference>
<keyword evidence="5" id="KW-0539">Nucleus</keyword>
<dbReference type="InterPro" id="IPR018379">
    <property type="entry name" value="BEN_domain"/>
</dbReference>